<dbReference type="Proteomes" id="UP000282818">
    <property type="component" value="Unassembled WGS sequence"/>
</dbReference>
<accession>A0A437QDF6</accession>
<reference evidence="1 2" key="1">
    <citation type="submission" date="2019-01" db="EMBL/GenBank/DDBJ databases">
        <authorList>
            <person name="Chen W.-M."/>
        </authorList>
    </citation>
    <scope>NUCLEOTIDE SEQUENCE [LARGE SCALE GENOMIC DNA]</scope>
    <source>
        <strain evidence="1 2">HPM-16</strain>
    </source>
</reference>
<comment type="caution">
    <text evidence="1">The sequence shown here is derived from an EMBL/GenBank/DDBJ whole genome shotgun (WGS) entry which is preliminary data.</text>
</comment>
<proteinExistence type="predicted"/>
<sequence>MNKILIDLNISPDQYVRQYQRPGCVVNTRARDGRRVQFPANILKPFLLHSGIRGTFCIEFDAAGKFSGIRRVV</sequence>
<gene>
    <name evidence="1" type="ORF">EOE65_02130</name>
</gene>
<dbReference type="RefSeq" id="WP_127692638.1">
    <property type="nucleotide sequence ID" value="NZ_SACQ01000001.1"/>
</dbReference>
<name>A0A437QDF6_9GAMM</name>
<evidence type="ECO:0000313" key="1">
    <source>
        <dbReference type="EMBL" id="RVU32469.1"/>
    </source>
</evidence>
<keyword evidence="2" id="KW-1185">Reference proteome</keyword>
<evidence type="ECO:0000313" key="2">
    <source>
        <dbReference type="Proteomes" id="UP000282818"/>
    </source>
</evidence>
<dbReference type="InterPro" id="IPR021363">
    <property type="entry name" value="DUF2835"/>
</dbReference>
<dbReference type="EMBL" id="SACQ01000001">
    <property type="protein sequence ID" value="RVU32469.1"/>
    <property type="molecule type" value="Genomic_DNA"/>
</dbReference>
<organism evidence="1 2">
    <name type="scientific">Neptunomonas marina</name>
    <dbReference type="NCBI Taxonomy" id="1815562"/>
    <lineage>
        <taxon>Bacteria</taxon>
        <taxon>Pseudomonadati</taxon>
        <taxon>Pseudomonadota</taxon>
        <taxon>Gammaproteobacteria</taxon>
        <taxon>Oceanospirillales</taxon>
        <taxon>Oceanospirillaceae</taxon>
        <taxon>Neptunomonas</taxon>
    </lineage>
</organism>
<dbReference type="AlphaFoldDB" id="A0A437QDF6"/>
<dbReference type="Pfam" id="PF11197">
    <property type="entry name" value="DUF2835"/>
    <property type="match status" value="1"/>
</dbReference>
<protein>
    <submittedName>
        <fullName evidence="1">DUF2835 family protein</fullName>
    </submittedName>
</protein>